<sequence>MAKEGNTLELVLYFVAAFLGVIGLVTIPALVAELYLLHAISKRNLAVTGEAVLATFTALNGAFVFVIYAMDVDPFLPVVLSTLTFLVLAVLIEGGVCCEVCGNRP</sequence>
<keyword evidence="3" id="KW-1185">Reference proteome</keyword>
<reference evidence="2 3" key="1">
    <citation type="journal article" date="2015" name="Int. J. Syst. Evol. Microbiol.">
        <title>Thermococcus eurythermalis sp. nov., a conditional piezophilic hyperthermophilic archaeon with a wide temperature range isolated from an oil-immersed chimney in the Guaymas Basin.</title>
        <authorList>
            <person name="Zhao W."/>
            <person name="Zeng X."/>
            <person name="Xiao X."/>
        </authorList>
    </citation>
    <scope>NUCLEOTIDE SEQUENCE [LARGE SCALE GENOMIC DNA]</scope>
    <source>
        <strain evidence="2 3">A501</strain>
    </source>
</reference>
<dbReference type="KEGG" id="teu:TEU_07330"/>
<keyword evidence="1" id="KW-0812">Transmembrane</keyword>
<dbReference type="HOGENOM" id="CLU_157022_0_0_2"/>
<evidence type="ECO:0000313" key="2">
    <source>
        <dbReference type="EMBL" id="AIU70157.1"/>
    </source>
</evidence>
<keyword evidence="1" id="KW-0472">Membrane</keyword>
<dbReference type="AlphaFoldDB" id="A0A097QUJ8"/>
<accession>A0A097QUJ8</accession>
<evidence type="ECO:0000313" key="3">
    <source>
        <dbReference type="Proteomes" id="UP000029980"/>
    </source>
</evidence>
<dbReference type="STRING" id="1505907.TEU_07330"/>
<feature type="transmembrane region" description="Helical" evidence="1">
    <location>
        <begin position="49"/>
        <end position="69"/>
    </location>
</feature>
<gene>
    <name evidence="2" type="ORF">TEU_07330</name>
</gene>
<proteinExistence type="predicted"/>
<protein>
    <submittedName>
        <fullName evidence="2">Uncharacterized protein</fullName>
    </submittedName>
</protein>
<feature type="transmembrane region" description="Helical" evidence="1">
    <location>
        <begin position="75"/>
        <end position="96"/>
    </location>
</feature>
<dbReference type="Proteomes" id="UP000029980">
    <property type="component" value="Chromosome"/>
</dbReference>
<keyword evidence="1" id="KW-1133">Transmembrane helix</keyword>
<evidence type="ECO:0000256" key="1">
    <source>
        <dbReference type="SAM" id="Phobius"/>
    </source>
</evidence>
<organism evidence="2 3">
    <name type="scientific">Thermococcus eurythermalis</name>
    <dbReference type="NCBI Taxonomy" id="1505907"/>
    <lineage>
        <taxon>Archaea</taxon>
        <taxon>Methanobacteriati</taxon>
        <taxon>Methanobacteriota</taxon>
        <taxon>Thermococci</taxon>
        <taxon>Thermococcales</taxon>
        <taxon>Thermococcaceae</taxon>
        <taxon>Thermococcus</taxon>
    </lineage>
</organism>
<feature type="transmembrane region" description="Helical" evidence="1">
    <location>
        <begin position="12"/>
        <end position="37"/>
    </location>
</feature>
<name>A0A097QUJ8_9EURY</name>
<dbReference type="EMBL" id="CP008887">
    <property type="protein sequence ID" value="AIU70157.1"/>
    <property type="molecule type" value="Genomic_DNA"/>
</dbReference>